<dbReference type="SUPFAM" id="SSF82866">
    <property type="entry name" value="Multidrug efflux transporter AcrB transmembrane domain"/>
    <property type="match status" value="2"/>
</dbReference>
<keyword evidence="3" id="KW-1185">Reference proteome</keyword>
<dbReference type="Proteomes" id="UP001156940">
    <property type="component" value="Unassembled WGS sequence"/>
</dbReference>
<dbReference type="Gene3D" id="3.30.70.1440">
    <property type="entry name" value="Multidrug efflux transporter AcrB pore domain"/>
    <property type="match status" value="1"/>
</dbReference>
<dbReference type="Gene3D" id="3.30.70.1430">
    <property type="entry name" value="Multidrug efflux transporter AcrB pore domain"/>
    <property type="match status" value="2"/>
</dbReference>
<keyword evidence="1" id="KW-1133">Transmembrane helix</keyword>
<dbReference type="InterPro" id="IPR001036">
    <property type="entry name" value="Acrflvin-R"/>
</dbReference>
<name>A0ABT6J6A8_9GAMM</name>
<dbReference type="PANTHER" id="PTHR32063">
    <property type="match status" value="1"/>
</dbReference>
<organism evidence="2 3">
    <name type="scientific">Luteimonas endophytica</name>
    <dbReference type="NCBI Taxonomy" id="3042023"/>
    <lineage>
        <taxon>Bacteria</taxon>
        <taxon>Pseudomonadati</taxon>
        <taxon>Pseudomonadota</taxon>
        <taxon>Gammaproteobacteria</taxon>
        <taxon>Lysobacterales</taxon>
        <taxon>Lysobacteraceae</taxon>
        <taxon>Luteimonas</taxon>
    </lineage>
</organism>
<feature type="transmembrane region" description="Helical" evidence="1">
    <location>
        <begin position="944"/>
        <end position="963"/>
    </location>
</feature>
<feature type="transmembrane region" description="Helical" evidence="1">
    <location>
        <begin position="358"/>
        <end position="378"/>
    </location>
</feature>
<feature type="transmembrane region" description="Helical" evidence="1">
    <location>
        <begin position="872"/>
        <end position="894"/>
    </location>
</feature>
<feature type="transmembrane region" description="Helical" evidence="1">
    <location>
        <begin position="429"/>
        <end position="449"/>
    </location>
</feature>
<evidence type="ECO:0000256" key="1">
    <source>
        <dbReference type="SAM" id="Phobius"/>
    </source>
</evidence>
<sequence>MNFSAWSIHRPLPAILVFILLTAAGLLAFNRLAVSQFPDLTVPVVNVTVTLPGASPSTLETQVTRKVEDAVASIPALDNMASIVNEGVSTTVLTFQIEKDGNLAKDEVRDAIDRVRIDLPRDVEPPIVSLVNVTGGDMLTYAVTADGWSDEELSWFIDDTVAKRLFAVPGVGSVRRIGGVNREIRVALRPEAVQGFGASPALISQQLARIQQEQPGGRTTMGGSEQAVRTLGTVDNAAALADFPISMPDGRSVRLSTLATVTDGSATATQRTTLDGRPVIGFAVQRTTDTSEVDVGNAVREAVAALQVEQPRLRMVEVASTTQEAENSFESSMHMLYEGAALAVLVVFLFLRDFRATLISAVALPLSIIPTFAVMYWFGFSLNMITLLALAVVVGILVDDAIVEVENIDRHVRMGKAPKTAALEAADEIGLAVIATSCTLAAVFIPVAFMPGIPGKFFREFGWTAAAAVMFSLLVARLITPMMAAYLLKPLPEHKGDSKLMQWYLRWVDRALRHRNATLAIALGIFIGSLALLPLLKVTFIPPADGIQSTVLIELPPGTALATTEEVAETARRRIADIPEIERVFVTAGSTSGTGGPGGDPSSAELRKATLTIRWKDDRGPTQYELESVVRERLADLPGVRLSFQGGEPGRALQLVLAGDDPVKLATAARDVERGIRQLPGLGTVSSSAALVRPEIIVRPDAARAADLGVSTADIAAATRVATRGDYEQFLAKLNLPERQVPIRVQLDEAALSDPTLLGQLRVPTAGGGSVPLSSVAEITTASGPSQIDRFDRRRNVTITVDLNGMAMGEVEQQIDALPALLNLPAGVERQAAGDSEVFAEMFGGFAMAMVAGIFCVYGVLLLLFNHASQPITILVAVPLAAGGAFGALLITGLDISLSVLIGLILLIGIAVKNSILLVDYAVMAEKQGMARHDALMDACHKRARPVIMTTMAMGAGMLPIALGLTADASFRMPMAVAVIGGLITSTVLSLIVVPAAFTLVDDAEEWVLSRFRKPTPATA</sequence>
<dbReference type="Pfam" id="PF00873">
    <property type="entry name" value="ACR_tran"/>
    <property type="match status" value="1"/>
</dbReference>
<protein>
    <submittedName>
        <fullName evidence="2">Efflux RND transporter permease subunit</fullName>
    </submittedName>
</protein>
<dbReference type="InterPro" id="IPR027463">
    <property type="entry name" value="AcrB_DN_DC_subdom"/>
</dbReference>
<dbReference type="PANTHER" id="PTHR32063:SF77">
    <property type="entry name" value="ACR FAMILY TRANSPORT PROTEIN"/>
    <property type="match status" value="1"/>
</dbReference>
<accession>A0ABT6J6A8</accession>
<dbReference type="PRINTS" id="PR00702">
    <property type="entry name" value="ACRIFLAVINRP"/>
</dbReference>
<feature type="transmembrane region" description="Helical" evidence="1">
    <location>
        <begin position="334"/>
        <end position="351"/>
    </location>
</feature>
<dbReference type="SUPFAM" id="SSF82693">
    <property type="entry name" value="Multidrug efflux transporter AcrB pore domain, PN1, PN2, PC1 and PC2 subdomains"/>
    <property type="match status" value="3"/>
</dbReference>
<dbReference type="EMBL" id="JARXRM010000010">
    <property type="protein sequence ID" value="MDH5821713.1"/>
    <property type="molecule type" value="Genomic_DNA"/>
</dbReference>
<dbReference type="SUPFAM" id="SSF82714">
    <property type="entry name" value="Multidrug efflux transporter AcrB TolC docking domain, DN and DC subdomains"/>
    <property type="match status" value="2"/>
</dbReference>
<dbReference type="Gene3D" id="1.20.1640.10">
    <property type="entry name" value="Multidrug efflux transporter AcrB transmembrane domain"/>
    <property type="match status" value="2"/>
</dbReference>
<comment type="caution">
    <text evidence="2">The sequence shown here is derived from an EMBL/GenBank/DDBJ whole genome shotgun (WGS) entry which is preliminary data.</text>
</comment>
<evidence type="ECO:0000313" key="2">
    <source>
        <dbReference type="EMBL" id="MDH5821713.1"/>
    </source>
</evidence>
<evidence type="ECO:0000313" key="3">
    <source>
        <dbReference type="Proteomes" id="UP001156940"/>
    </source>
</evidence>
<dbReference type="Gene3D" id="3.30.2090.10">
    <property type="entry name" value="Multidrug efflux transporter AcrB TolC docking domain, DN and DC subdomains"/>
    <property type="match status" value="2"/>
</dbReference>
<reference evidence="2 3" key="1">
    <citation type="submission" date="2023-04" db="EMBL/GenBank/DDBJ databases">
        <title>Luteimonas endophyticus RD2P54.</title>
        <authorList>
            <person name="Sun J.-Q."/>
        </authorList>
    </citation>
    <scope>NUCLEOTIDE SEQUENCE [LARGE SCALE GENOMIC DNA]</scope>
    <source>
        <strain evidence="2 3">RD2P54</strain>
    </source>
</reference>
<keyword evidence="1" id="KW-0812">Transmembrane</keyword>
<feature type="transmembrane region" description="Helical" evidence="1">
    <location>
        <begin position="516"/>
        <end position="536"/>
    </location>
</feature>
<keyword evidence="1" id="KW-0472">Membrane</keyword>
<dbReference type="RefSeq" id="WP_280572462.1">
    <property type="nucleotide sequence ID" value="NZ_JARXRM010000010.1"/>
</dbReference>
<feature type="transmembrane region" description="Helical" evidence="1">
    <location>
        <begin position="461"/>
        <end position="479"/>
    </location>
</feature>
<feature type="transmembrane region" description="Helical" evidence="1">
    <location>
        <begin position="900"/>
        <end position="923"/>
    </location>
</feature>
<feature type="transmembrane region" description="Helical" evidence="1">
    <location>
        <begin position="842"/>
        <end position="865"/>
    </location>
</feature>
<proteinExistence type="predicted"/>
<feature type="transmembrane region" description="Helical" evidence="1">
    <location>
        <begin position="384"/>
        <end position="408"/>
    </location>
</feature>
<feature type="transmembrane region" description="Helical" evidence="1">
    <location>
        <begin position="975"/>
        <end position="1001"/>
    </location>
</feature>
<dbReference type="Gene3D" id="3.30.70.1320">
    <property type="entry name" value="Multidrug efflux transporter AcrB pore domain like"/>
    <property type="match status" value="1"/>
</dbReference>
<gene>
    <name evidence="2" type="ORF">QFW77_01720</name>
</gene>